<dbReference type="GO" id="GO:0004519">
    <property type="term" value="F:endonuclease activity"/>
    <property type="evidence" value="ECO:0007669"/>
    <property type="project" value="UniProtKB-KW"/>
</dbReference>
<dbReference type="SUPFAM" id="SSF54060">
    <property type="entry name" value="His-Me finger endonucleases"/>
    <property type="match status" value="1"/>
</dbReference>
<keyword evidence="2" id="KW-0255">Endonuclease</keyword>
<dbReference type="InterPro" id="IPR044925">
    <property type="entry name" value="His-Me_finger_sf"/>
</dbReference>
<reference evidence="2" key="2">
    <citation type="submission" date="2022-10" db="EMBL/GenBank/DDBJ databases">
        <authorList>
            <person name="Kostovova I."/>
            <person name="Moravkova M."/>
            <person name="Pechar R."/>
        </authorList>
    </citation>
    <scope>NUCLEOTIDE SEQUENCE</scope>
    <source>
        <strain evidence="2">M597B</strain>
    </source>
</reference>
<keyword evidence="2" id="KW-0540">Nuclease</keyword>
<dbReference type="Gene3D" id="3.90.75.20">
    <property type="match status" value="1"/>
</dbReference>
<keyword evidence="2" id="KW-0378">Hydrolase</keyword>
<feature type="region of interest" description="Disordered" evidence="1">
    <location>
        <begin position="1"/>
        <end position="31"/>
    </location>
</feature>
<proteinExistence type="predicted"/>
<evidence type="ECO:0000313" key="3">
    <source>
        <dbReference type="Proteomes" id="UP001141961"/>
    </source>
</evidence>
<evidence type="ECO:0000313" key="2">
    <source>
        <dbReference type="EMBL" id="MDB6247115.1"/>
    </source>
</evidence>
<dbReference type="EMBL" id="JAOTHD010000021">
    <property type="protein sequence ID" value="MDB6247115.1"/>
    <property type="molecule type" value="Genomic_DNA"/>
</dbReference>
<dbReference type="RefSeq" id="WP_271326630.1">
    <property type="nucleotide sequence ID" value="NZ_JAOTGT010000015.1"/>
</dbReference>
<dbReference type="Proteomes" id="UP001141961">
    <property type="component" value="Unassembled WGS sequence"/>
</dbReference>
<protein>
    <submittedName>
        <fullName evidence="2">HNH endonuclease</fullName>
    </submittedName>
</protein>
<evidence type="ECO:0000256" key="1">
    <source>
        <dbReference type="SAM" id="MobiDB-lite"/>
    </source>
</evidence>
<accession>A0AAW6BAD6</accession>
<name>A0AAW6BAD6_LACAM</name>
<comment type="caution">
    <text evidence="2">The sequence shown here is derived from an EMBL/GenBank/DDBJ whole genome shotgun (WGS) entry which is preliminary data.</text>
</comment>
<organism evidence="2 3">
    <name type="scientific">Lactobacillus amylovorus</name>
    <dbReference type="NCBI Taxonomy" id="1604"/>
    <lineage>
        <taxon>Bacteria</taxon>
        <taxon>Bacillati</taxon>
        <taxon>Bacillota</taxon>
        <taxon>Bacilli</taxon>
        <taxon>Lactobacillales</taxon>
        <taxon>Lactobacillaceae</taxon>
        <taxon>Lactobacillus</taxon>
    </lineage>
</organism>
<gene>
    <name evidence="2" type="ORF">ODV14_07255</name>
</gene>
<reference evidence="2" key="1">
    <citation type="journal article" date="2022" name="Microorganisms">
        <title>Antibiotic Susceptibility, Resistance Gene Determinants and Corresponding Genomic Regions in Lactobacillus amylovorus Isolates Derived from Wild Boars and Domestic Pigs.</title>
        <authorList>
            <person name="Moravkova M."/>
            <person name="Kostovova I."/>
            <person name="Kavanova K."/>
            <person name="Pechar R."/>
            <person name="Stanek S."/>
            <person name="Brychta A."/>
            <person name="Zeman M."/>
            <person name="Kubasova T."/>
        </authorList>
    </citation>
    <scope>NUCLEOTIDE SEQUENCE</scope>
    <source>
        <strain evidence="2">M597B</strain>
    </source>
</reference>
<sequence length="157" mass="18261">MTQKRNSKGQFVKGMTPWNKGKEFNPGGRSVETRFKKGLKPPKYQEIGAIVKHKDGYTYIKLAEHKWRLYQRYIWEKSRNQHLKRSQTVIFLDGNRENFAPTNLAVISRKELAIINHEKLITNGNANLSKTGILIAKLKIKVNEKLKKDSKDKPEEK</sequence>
<dbReference type="AlphaFoldDB" id="A0AAW6BAD6"/>